<evidence type="ECO:0000313" key="2">
    <source>
        <dbReference type="EMBL" id="MCL6729496.1"/>
    </source>
</evidence>
<name>A0ABT0S107_9SPHN</name>
<protein>
    <submittedName>
        <fullName evidence="2">Uncharacterized protein</fullName>
    </submittedName>
</protein>
<accession>A0ABT0S107</accession>
<feature type="region of interest" description="Disordered" evidence="1">
    <location>
        <begin position="26"/>
        <end position="48"/>
    </location>
</feature>
<dbReference type="EMBL" id="JAMGBE010000002">
    <property type="protein sequence ID" value="MCL6729496.1"/>
    <property type="molecule type" value="Genomic_DNA"/>
</dbReference>
<reference evidence="2" key="1">
    <citation type="submission" date="2022-05" db="EMBL/GenBank/DDBJ databases">
        <authorList>
            <person name="Jo J.-H."/>
            <person name="Im W.-T."/>
        </authorList>
    </citation>
    <scope>NUCLEOTIDE SEQUENCE</scope>
    <source>
        <strain evidence="2">SE220</strain>
    </source>
</reference>
<evidence type="ECO:0000313" key="3">
    <source>
        <dbReference type="Proteomes" id="UP001165342"/>
    </source>
</evidence>
<gene>
    <name evidence="2" type="ORF">LZ538_05415</name>
</gene>
<organism evidence="2 3">
    <name type="scientific">Sphingomonas hankyongi</name>
    <dbReference type="NCBI Taxonomy" id="2908209"/>
    <lineage>
        <taxon>Bacteria</taxon>
        <taxon>Pseudomonadati</taxon>
        <taxon>Pseudomonadota</taxon>
        <taxon>Alphaproteobacteria</taxon>
        <taxon>Sphingomonadales</taxon>
        <taxon>Sphingomonadaceae</taxon>
        <taxon>Sphingomonas</taxon>
    </lineage>
</organism>
<dbReference type="Proteomes" id="UP001165342">
    <property type="component" value="Unassembled WGS sequence"/>
</dbReference>
<proteinExistence type="predicted"/>
<keyword evidence="3" id="KW-1185">Reference proteome</keyword>
<sequence length="67" mass="7446">MTDKPTIYDQPSKVRALNDAVEVSGPDDVDVAMTPDAAEETSERLLSASFEARGKKRFDKLPHRARD</sequence>
<comment type="caution">
    <text evidence="2">The sequence shown here is derived from an EMBL/GenBank/DDBJ whole genome shotgun (WGS) entry which is preliminary data.</text>
</comment>
<evidence type="ECO:0000256" key="1">
    <source>
        <dbReference type="SAM" id="MobiDB-lite"/>
    </source>
</evidence>
<dbReference type="RefSeq" id="WP_249830993.1">
    <property type="nucleotide sequence ID" value="NZ_JAMGBE010000002.1"/>
</dbReference>